<dbReference type="Pfam" id="PF07719">
    <property type="entry name" value="TPR_2"/>
    <property type="match status" value="1"/>
</dbReference>
<reference evidence="5 6" key="1">
    <citation type="journal article" date="2015" name="Microbiome">
        <title>Genomic resolution of linkages in carbon, nitrogen, and sulfur cycling among widespread estuary sediment bacteria.</title>
        <authorList>
            <person name="Baker B.J."/>
            <person name="Lazar C.S."/>
            <person name="Teske A.P."/>
            <person name="Dick G.J."/>
        </authorList>
    </citation>
    <scope>NUCLEOTIDE SEQUENCE [LARGE SCALE GENOMIC DNA]</scope>
    <source>
        <strain evidence="5">DG_26</strain>
    </source>
</reference>
<keyword evidence="2 3" id="KW-0802">TPR repeat</keyword>
<organism evidence="5 6">
    <name type="scientific">candidate division TA06 bacterium DG_26</name>
    <dbReference type="NCBI Taxonomy" id="1703771"/>
    <lineage>
        <taxon>Bacteria</taxon>
        <taxon>Bacteria division TA06</taxon>
    </lineage>
</organism>
<sequence>MRLLIPFLSCVLLSSAAAQDAGVEGVFSLGVGARALALGRAFTSVADDPTSIYWNPSSLPLLPQKQLSSLHIPLYLSSAYDFFGFAVPTRTLGGFGMGAMNVRTGDIEGRDRDNVSTGDFNYSETEYLLSYGGMVPRIPLVSRVLTPLYAGVTMKLVHQSLGGSSALGAGGDIGFLYTPTALRGLRLGLSFQNVLQPTLKLRQTSDRLPLSVRGGVSLSSSLGDVGQGLVTIDVHKATSRSMKYCVGAEFNVRRLFSVRAGWDGDPALGFGVTYWKLGFDYAYVSREPGPLHCVSVGFRIGRTIAEDWIAVKRREAEERTRRAEAERKAMIEKHSAIAVELYRKEDYFGALGEWQKVLAFDPENSDAERWVGQITDKIQSIQEDVIKDQELLALIKEQIDSGIEFLTKGNYDGAITQWNKVLSLDPTNATAREYLEKTRTLLAGEISEHSTTALQLEREEKFVEALSKWKEVLELDPQNSAGLAGVERVSKRIEEAQHINLGFEYFTAGEFDKSAIEFRAALALNPENKTAVEYLRRSVGRKSLLEISGDKEVWRLYLKGIEHFTRGEYEEAIRVWEEVLELDPENENAVRNIEEAKLRLKKASER</sequence>
<proteinExistence type="predicted"/>
<dbReference type="InterPro" id="IPR011990">
    <property type="entry name" value="TPR-like_helical_dom_sf"/>
</dbReference>
<dbReference type="PANTHER" id="PTHR44943">
    <property type="entry name" value="CELLULOSE SYNTHASE OPERON PROTEIN C"/>
    <property type="match status" value="1"/>
</dbReference>
<dbReference type="InterPro" id="IPR019734">
    <property type="entry name" value="TPR_rpt"/>
</dbReference>
<gene>
    <name evidence="5" type="ORF">AMJ40_06870</name>
</gene>
<name>A0A0S7WF74_UNCT6</name>
<dbReference type="Gene3D" id="1.25.40.10">
    <property type="entry name" value="Tetratricopeptide repeat domain"/>
    <property type="match status" value="3"/>
</dbReference>
<feature type="repeat" description="TPR" evidence="3">
    <location>
        <begin position="495"/>
        <end position="528"/>
    </location>
</feature>
<feature type="signal peptide" evidence="4">
    <location>
        <begin position="1"/>
        <end position="18"/>
    </location>
</feature>
<dbReference type="Proteomes" id="UP000051124">
    <property type="component" value="Unassembled WGS sequence"/>
</dbReference>
<dbReference type="InterPro" id="IPR013105">
    <property type="entry name" value="TPR_2"/>
</dbReference>
<dbReference type="PROSITE" id="PS50005">
    <property type="entry name" value="TPR"/>
    <property type="match status" value="3"/>
</dbReference>
<evidence type="ECO:0000256" key="1">
    <source>
        <dbReference type="ARBA" id="ARBA00022737"/>
    </source>
</evidence>
<evidence type="ECO:0000256" key="3">
    <source>
        <dbReference type="PROSITE-ProRule" id="PRU00339"/>
    </source>
</evidence>
<feature type="repeat" description="TPR" evidence="3">
    <location>
        <begin position="395"/>
        <end position="428"/>
    </location>
</feature>
<comment type="caution">
    <text evidence="5">The sequence shown here is derived from an EMBL/GenBank/DDBJ whole genome shotgun (WGS) entry which is preliminary data.</text>
</comment>
<dbReference type="EMBL" id="LIZT01000096">
    <property type="protein sequence ID" value="KPJ48792.1"/>
    <property type="molecule type" value="Genomic_DNA"/>
</dbReference>
<dbReference type="SUPFAM" id="SSF56935">
    <property type="entry name" value="Porins"/>
    <property type="match status" value="1"/>
</dbReference>
<evidence type="ECO:0000256" key="2">
    <source>
        <dbReference type="ARBA" id="ARBA00022803"/>
    </source>
</evidence>
<dbReference type="SUPFAM" id="SSF48452">
    <property type="entry name" value="TPR-like"/>
    <property type="match status" value="1"/>
</dbReference>
<protein>
    <recommendedName>
        <fullName evidence="7">PorV/PorQ family protein</fullName>
    </recommendedName>
</protein>
<evidence type="ECO:0008006" key="7">
    <source>
        <dbReference type="Google" id="ProtNLM"/>
    </source>
</evidence>
<accession>A0A0S7WF74</accession>
<dbReference type="InterPro" id="IPR051685">
    <property type="entry name" value="Ycf3/AcsC/BcsC/TPR_MFPF"/>
</dbReference>
<keyword evidence="1" id="KW-0677">Repeat</keyword>
<evidence type="ECO:0000256" key="4">
    <source>
        <dbReference type="SAM" id="SignalP"/>
    </source>
</evidence>
<evidence type="ECO:0000313" key="5">
    <source>
        <dbReference type="EMBL" id="KPJ48792.1"/>
    </source>
</evidence>
<dbReference type="Gene3D" id="2.40.160.60">
    <property type="entry name" value="Outer membrane protein transport protein (OMPP1/FadL/TodX)"/>
    <property type="match status" value="1"/>
</dbReference>
<dbReference type="NCBIfam" id="NF033709">
    <property type="entry name" value="PorV_fam"/>
    <property type="match status" value="1"/>
</dbReference>
<dbReference type="SMART" id="SM00028">
    <property type="entry name" value="TPR"/>
    <property type="match status" value="5"/>
</dbReference>
<dbReference type="PANTHER" id="PTHR44943:SF8">
    <property type="entry name" value="TPR REPEAT-CONTAINING PROTEIN MJ0263"/>
    <property type="match status" value="1"/>
</dbReference>
<keyword evidence="4" id="KW-0732">Signal</keyword>
<evidence type="ECO:0000313" key="6">
    <source>
        <dbReference type="Proteomes" id="UP000051124"/>
    </source>
</evidence>
<feature type="chain" id="PRO_5006639407" description="PorV/PorQ family protein" evidence="4">
    <location>
        <begin position="19"/>
        <end position="606"/>
    </location>
</feature>
<feature type="repeat" description="TPR" evidence="3">
    <location>
        <begin position="553"/>
        <end position="586"/>
    </location>
</feature>
<dbReference type="AlphaFoldDB" id="A0A0S7WF74"/>